<gene>
    <name evidence="8" type="ORF">SODALDRAFT_120385</name>
</gene>
<dbReference type="AlphaFoldDB" id="A0A3N2Q3X6"/>
<evidence type="ECO:0000313" key="8">
    <source>
        <dbReference type="EMBL" id="ROT41474.1"/>
    </source>
</evidence>
<evidence type="ECO:0000256" key="6">
    <source>
        <dbReference type="RuleBase" id="RU000461"/>
    </source>
</evidence>
<dbReference type="GO" id="GO:0004497">
    <property type="term" value="F:monooxygenase activity"/>
    <property type="evidence" value="ECO:0007669"/>
    <property type="project" value="UniProtKB-KW"/>
</dbReference>
<keyword evidence="7" id="KW-0732">Signal</keyword>
<dbReference type="InterPro" id="IPR017972">
    <property type="entry name" value="Cyt_P450_CS"/>
</dbReference>
<dbReference type="OrthoDB" id="1055148at2759"/>
<dbReference type="Gene3D" id="1.10.630.10">
    <property type="entry name" value="Cytochrome P450"/>
    <property type="match status" value="1"/>
</dbReference>
<evidence type="ECO:0000256" key="5">
    <source>
        <dbReference type="PIRSR" id="PIRSR602401-1"/>
    </source>
</evidence>
<keyword evidence="6" id="KW-0560">Oxidoreductase</keyword>
<evidence type="ECO:0000256" key="4">
    <source>
        <dbReference type="ARBA" id="ARBA00023004"/>
    </source>
</evidence>
<dbReference type="InterPro" id="IPR050529">
    <property type="entry name" value="CYP450_sterol_14alpha_dmase"/>
</dbReference>
<dbReference type="GeneID" id="39575102"/>
<dbReference type="EMBL" id="ML119052">
    <property type="protein sequence ID" value="ROT41474.1"/>
    <property type="molecule type" value="Genomic_DNA"/>
</dbReference>
<feature type="signal peptide" evidence="7">
    <location>
        <begin position="1"/>
        <end position="18"/>
    </location>
</feature>
<keyword evidence="9" id="KW-1185">Reference proteome</keyword>
<evidence type="ECO:0000256" key="7">
    <source>
        <dbReference type="SAM" id="SignalP"/>
    </source>
</evidence>
<evidence type="ECO:0000256" key="3">
    <source>
        <dbReference type="ARBA" id="ARBA00022723"/>
    </source>
</evidence>
<sequence length="469" mass="52355">MWILVVAIVALVAFYARTPKTKIPKYKGDGWFSFLADAEAYSMRPIELLNRATAQCGNVFSIQVLTVYNVFLRGNELNKAYLEVREDVWSFGGGMGIFINKILDDGYFDNLRTLVGSLSRYINRASAQEYTARCTTIEAEKTADAIAAQKDVALFDTVSGMAHKIIVRTLMGEDFYAVADELLDILHDMESDIGSLYSFILPSWVPHPPARRLEAARQRFKKIFFDMLERRGEFLGEKASDAPDYVAYTMTDKTTVPLKHYMPSHHTVLMFAAHTSTVASIAWNLVSMLRNPEVLARVQADLRSDGGDDLLLQACIKETGRYYAGIKTLRLAKQEIKVPGTDLTVPKGAVVSIAPYLTHHDPANWASPQVWDPSRWIDTATNELVVPDNTKGASGLKYIPFGYGSHRCVGEKMAGIIVTGALTTILRDYDIAWATPETPDSVDFTCLDFDKIGTPWLKGDVRVKLTKRE</sequence>
<organism evidence="8 9">
    <name type="scientific">Sodiomyces alkalinus (strain CBS 110278 / VKM F-3762 / F11)</name>
    <name type="common">Alkaliphilic filamentous fungus</name>
    <dbReference type="NCBI Taxonomy" id="1314773"/>
    <lineage>
        <taxon>Eukaryota</taxon>
        <taxon>Fungi</taxon>
        <taxon>Dikarya</taxon>
        <taxon>Ascomycota</taxon>
        <taxon>Pezizomycotina</taxon>
        <taxon>Sordariomycetes</taxon>
        <taxon>Hypocreomycetidae</taxon>
        <taxon>Glomerellales</taxon>
        <taxon>Plectosphaerellaceae</taxon>
        <taxon>Sodiomyces</taxon>
    </lineage>
</organism>
<keyword evidence="6" id="KW-0503">Monooxygenase</keyword>
<dbReference type="InterPro" id="IPR001128">
    <property type="entry name" value="Cyt_P450"/>
</dbReference>
<dbReference type="RefSeq" id="XP_028469280.1">
    <property type="nucleotide sequence ID" value="XM_028606624.1"/>
</dbReference>
<dbReference type="PRINTS" id="PR00463">
    <property type="entry name" value="EP450I"/>
</dbReference>
<dbReference type="Pfam" id="PF00067">
    <property type="entry name" value="p450"/>
    <property type="match status" value="1"/>
</dbReference>
<evidence type="ECO:0000256" key="1">
    <source>
        <dbReference type="ARBA" id="ARBA00010617"/>
    </source>
</evidence>
<keyword evidence="4 5" id="KW-0408">Iron</keyword>
<dbReference type="PANTHER" id="PTHR24304:SF2">
    <property type="entry name" value="24-HYDROXYCHOLESTEROL 7-ALPHA-HYDROXYLASE"/>
    <property type="match status" value="1"/>
</dbReference>
<keyword evidence="3 5" id="KW-0479">Metal-binding</keyword>
<dbReference type="STRING" id="1314773.A0A3N2Q3X6"/>
<feature type="binding site" description="axial binding residue" evidence="5">
    <location>
        <position position="408"/>
    </location>
    <ligand>
        <name>heme</name>
        <dbReference type="ChEBI" id="CHEBI:30413"/>
    </ligand>
    <ligandPart>
        <name>Fe</name>
        <dbReference type="ChEBI" id="CHEBI:18248"/>
    </ligandPart>
</feature>
<dbReference type="InterPro" id="IPR002401">
    <property type="entry name" value="Cyt_P450_E_grp-I"/>
</dbReference>
<dbReference type="GO" id="GO:0005506">
    <property type="term" value="F:iron ion binding"/>
    <property type="evidence" value="ECO:0007669"/>
    <property type="project" value="InterPro"/>
</dbReference>
<proteinExistence type="inferred from homology"/>
<dbReference type="GO" id="GO:0020037">
    <property type="term" value="F:heme binding"/>
    <property type="evidence" value="ECO:0007669"/>
    <property type="project" value="InterPro"/>
</dbReference>
<dbReference type="SUPFAM" id="SSF48264">
    <property type="entry name" value="Cytochrome P450"/>
    <property type="match status" value="1"/>
</dbReference>
<protein>
    <submittedName>
        <fullName evidence="8">Cytochrome P450</fullName>
    </submittedName>
</protein>
<accession>A0A3N2Q3X6</accession>
<evidence type="ECO:0000313" key="9">
    <source>
        <dbReference type="Proteomes" id="UP000272025"/>
    </source>
</evidence>
<reference evidence="8 9" key="1">
    <citation type="journal article" date="2018" name="Mol. Ecol.">
        <title>The obligate alkalophilic soda-lake fungus Sodiomyces alkalinus has shifted to a protein diet.</title>
        <authorList>
            <person name="Grum-Grzhimaylo A.A."/>
            <person name="Falkoski D.L."/>
            <person name="van den Heuvel J."/>
            <person name="Valero-Jimenez C.A."/>
            <person name="Min B."/>
            <person name="Choi I.G."/>
            <person name="Lipzen A."/>
            <person name="Daum C.G."/>
            <person name="Aanen D.K."/>
            <person name="Tsang A."/>
            <person name="Henrissat B."/>
            <person name="Bilanenko E.N."/>
            <person name="de Vries R.P."/>
            <person name="van Kan J.A.L."/>
            <person name="Grigoriev I.V."/>
            <person name="Debets A.J.M."/>
        </authorList>
    </citation>
    <scope>NUCLEOTIDE SEQUENCE [LARGE SCALE GENOMIC DNA]</scope>
    <source>
        <strain evidence="8 9">F11</strain>
    </source>
</reference>
<dbReference type="Proteomes" id="UP000272025">
    <property type="component" value="Unassembled WGS sequence"/>
</dbReference>
<dbReference type="GO" id="GO:0016705">
    <property type="term" value="F:oxidoreductase activity, acting on paired donors, with incorporation or reduction of molecular oxygen"/>
    <property type="evidence" value="ECO:0007669"/>
    <property type="project" value="InterPro"/>
</dbReference>
<comment type="similarity">
    <text evidence="1 6">Belongs to the cytochrome P450 family.</text>
</comment>
<keyword evidence="2 5" id="KW-0349">Heme</keyword>
<evidence type="ECO:0000256" key="2">
    <source>
        <dbReference type="ARBA" id="ARBA00022617"/>
    </source>
</evidence>
<dbReference type="InterPro" id="IPR036396">
    <property type="entry name" value="Cyt_P450_sf"/>
</dbReference>
<dbReference type="PANTHER" id="PTHR24304">
    <property type="entry name" value="CYTOCHROME P450 FAMILY 7"/>
    <property type="match status" value="1"/>
</dbReference>
<comment type="cofactor">
    <cofactor evidence="5">
        <name>heme</name>
        <dbReference type="ChEBI" id="CHEBI:30413"/>
    </cofactor>
</comment>
<feature type="chain" id="PRO_5018313152" evidence="7">
    <location>
        <begin position="19"/>
        <end position="469"/>
    </location>
</feature>
<name>A0A3N2Q3X6_SODAK</name>
<dbReference type="PROSITE" id="PS00086">
    <property type="entry name" value="CYTOCHROME_P450"/>
    <property type="match status" value="1"/>
</dbReference>